<dbReference type="EMBL" id="AP023354">
    <property type="protein sequence ID" value="BCJ27929.1"/>
    <property type="molecule type" value="Genomic_DNA"/>
</dbReference>
<evidence type="ECO:0000313" key="3">
    <source>
        <dbReference type="EMBL" id="BCJ27929.1"/>
    </source>
</evidence>
<dbReference type="SUPFAM" id="SSF52540">
    <property type="entry name" value="P-loop containing nucleoside triphosphate hydrolases"/>
    <property type="match status" value="1"/>
</dbReference>
<keyword evidence="2" id="KW-0812">Transmembrane</keyword>
<dbReference type="InterPro" id="IPR027417">
    <property type="entry name" value="P-loop_NTPase"/>
</dbReference>
<dbReference type="Proteomes" id="UP000680750">
    <property type="component" value="Chromosome"/>
</dbReference>
<gene>
    <name evidence="3" type="ORF">Asera_20370</name>
</gene>
<keyword evidence="3" id="KW-0132">Cell division</keyword>
<evidence type="ECO:0000313" key="4">
    <source>
        <dbReference type="Proteomes" id="UP000680750"/>
    </source>
</evidence>
<feature type="compositionally biased region" description="Basic and acidic residues" evidence="1">
    <location>
        <begin position="39"/>
        <end position="53"/>
    </location>
</feature>
<proteinExistence type="predicted"/>
<accession>A0A810KZM7</accession>
<sequence length="725" mass="78424">MTTPNDPERDWDAALVDLTGDAQDNPGADPDTTTAVLDGPDRPRRVDSPEAQRSDVVSLDMFRTAERRPIVPAWAKSKAEFLAATRWVAKHYAHVTGYHALRSPKYAGRLAVRAPRGVARTIRGAGRWASDAEGHPVRLAAVRREDADEYLKLSRQRDDRVRARTIILAASVVLGVAGAVVFWAMAPTSARIVAVAVATAIMGAVGAPADRPLLDTVTSMRHAPKLTSDMVTHALSVLGIAGVTQALAKNPKAIDFPSPIQREAGAGWRAEVDLPPGVTVSEVADRREKLAAALSRPLGCVWPEGNAEVHPGRLVLFVADEDMSRSKAKPWPLLKSGVVDLFEPVPFGVDARGRLVEVTLMFASGIMGAIPRMGKTFSLRLVLLAACLDPRTELHAYDLKGTGDFSALEPVAHRYRAGDDDDDIAYALADMRELRAEMRRRTKVIRDLPRDVCPENKVTGELASKKSLGLHPIVLGVDECQRWFEHPEHGKEFTEICEDLVRRGPATGVNVWFATQRPDSKSLPTGISSNAALRFCLKVMGQVENDMVLGTSAYRNGIRATMFSRRDRGIGYLAGEGDDPQIVRSAYIDGPAAEIIVARARAMKDKAGTLTGHALGADTDVTTAPSYSLLADILAVVPATEAKVWGETVAARLAELRPDAYPWAGMEPADRANALSAALKPWRSAVPTRQVWGTDPTTNKGANRKGIHRADIEAAYAESNQTGKP</sequence>
<evidence type="ECO:0000256" key="2">
    <source>
        <dbReference type="SAM" id="Phobius"/>
    </source>
</evidence>
<dbReference type="GO" id="GO:0051301">
    <property type="term" value="P:cell division"/>
    <property type="evidence" value="ECO:0007669"/>
    <property type="project" value="UniProtKB-KW"/>
</dbReference>
<keyword evidence="2" id="KW-1133">Transmembrane helix</keyword>
<keyword evidence="3" id="KW-0131">Cell cycle</keyword>
<dbReference type="KEGG" id="aser:Asera_20370"/>
<keyword evidence="2" id="KW-0472">Membrane</keyword>
<dbReference type="OrthoDB" id="3315716at2"/>
<dbReference type="RefSeq" id="WP_035296841.1">
    <property type="nucleotide sequence ID" value="NZ_AP023354.1"/>
</dbReference>
<reference evidence="3" key="1">
    <citation type="submission" date="2020-08" db="EMBL/GenBank/DDBJ databases">
        <title>Whole genome shotgun sequence of Actinocatenispora sera NBRC 101916.</title>
        <authorList>
            <person name="Komaki H."/>
            <person name="Tamura T."/>
        </authorList>
    </citation>
    <scope>NUCLEOTIDE SEQUENCE</scope>
    <source>
        <strain evidence="3">NBRC 101916</strain>
    </source>
</reference>
<feature type="transmembrane region" description="Helical" evidence="2">
    <location>
        <begin position="165"/>
        <end position="186"/>
    </location>
</feature>
<name>A0A810KZM7_9ACTN</name>
<dbReference type="AlphaFoldDB" id="A0A810KZM7"/>
<feature type="region of interest" description="Disordered" evidence="1">
    <location>
        <begin position="19"/>
        <end position="54"/>
    </location>
</feature>
<dbReference type="Gene3D" id="3.40.50.300">
    <property type="entry name" value="P-loop containing nucleotide triphosphate hydrolases"/>
    <property type="match status" value="1"/>
</dbReference>
<protein>
    <submittedName>
        <fullName evidence="3">Cell division protein FtsK</fullName>
    </submittedName>
</protein>
<organism evidence="3 4">
    <name type="scientific">Actinocatenispora sera</name>
    <dbReference type="NCBI Taxonomy" id="390989"/>
    <lineage>
        <taxon>Bacteria</taxon>
        <taxon>Bacillati</taxon>
        <taxon>Actinomycetota</taxon>
        <taxon>Actinomycetes</taxon>
        <taxon>Micromonosporales</taxon>
        <taxon>Micromonosporaceae</taxon>
        <taxon>Actinocatenispora</taxon>
    </lineage>
</organism>
<evidence type="ECO:0000256" key="1">
    <source>
        <dbReference type="SAM" id="MobiDB-lite"/>
    </source>
</evidence>
<keyword evidence="4" id="KW-1185">Reference proteome</keyword>